<dbReference type="Pfam" id="PF12784">
    <property type="entry name" value="PDDEXK_2"/>
    <property type="match status" value="1"/>
</dbReference>
<organism evidence="1 2">
    <name type="scientific">Adlercreutzia equolifaciens subsp. celatus</name>
    <dbReference type="NCBI Taxonomy" id="394340"/>
    <lineage>
        <taxon>Bacteria</taxon>
        <taxon>Bacillati</taxon>
        <taxon>Actinomycetota</taxon>
        <taxon>Coriobacteriia</taxon>
        <taxon>Eggerthellales</taxon>
        <taxon>Eggerthellaceae</taxon>
        <taxon>Adlercreutzia</taxon>
    </lineage>
</organism>
<dbReference type="PANTHER" id="PTHR41317:SF1">
    <property type="entry name" value="PD-(D_E)XK NUCLEASE FAMILY TRANSPOSASE"/>
    <property type="match status" value="1"/>
</dbReference>
<dbReference type="PANTHER" id="PTHR41317">
    <property type="entry name" value="PD-(D_E)XK NUCLEASE FAMILY TRANSPOSASE"/>
    <property type="match status" value="1"/>
</dbReference>
<gene>
    <name evidence="1" type="ORF">C1850_09310</name>
</gene>
<dbReference type="EMBL" id="PPUT01000026">
    <property type="protein sequence ID" value="RDC42621.1"/>
    <property type="molecule type" value="Genomic_DNA"/>
</dbReference>
<dbReference type="NCBIfam" id="TIGR01784">
    <property type="entry name" value="T_den_put_tspse"/>
    <property type="match status" value="1"/>
</dbReference>
<evidence type="ECO:0000313" key="1">
    <source>
        <dbReference type="EMBL" id="RDC42621.1"/>
    </source>
</evidence>
<comment type="caution">
    <text evidence="1">The sequence shown here is derived from an EMBL/GenBank/DDBJ whole genome shotgun (WGS) entry which is preliminary data.</text>
</comment>
<dbReference type="RefSeq" id="WP_114549485.1">
    <property type="nucleotide sequence ID" value="NZ_PPUT01000026.1"/>
</dbReference>
<evidence type="ECO:0000313" key="2">
    <source>
        <dbReference type="Proteomes" id="UP000253805"/>
    </source>
</evidence>
<protein>
    <recommendedName>
        <fullName evidence="3">Rpn family recombination-promoting nuclease/putative transposase</fullName>
    </recommendedName>
</protein>
<dbReference type="AlphaFoldDB" id="A0A369NZ42"/>
<name>A0A369NZ42_9ACTN</name>
<proteinExistence type="predicted"/>
<accession>A0A369NZ42</accession>
<dbReference type="Proteomes" id="UP000253805">
    <property type="component" value="Unassembled WGS sequence"/>
</dbReference>
<reference evidence="1 2" key="1">
    <citation type="journal article" date="2018" name="Elife">
        <title>Discovery and characterization of a prevalent human gut bacterial enzyme sufficient for the inactivation of a family of plant toxins.</title>
        <authorList>
            <person name="Koppel N."/>
            <person name="Bisanz J.E."/>
            <person name="Pandelia M.E."/>
            <person name="Turnbaugh P.J."/>
            <person name="Balskus E.P."/>
        </authorList>
    </citation>
    <scope>NUCLEOTIDE SEQUENCE [LARGE SCALE GENOMIC DNA]</scope>
    <source>
        <strain evidence="1 2">OB21 GAM 11</strain>
    </source>
</reference>
<evidence type="ECO:0008006" key="3">
    <source>
        <dbReference type="Google" id="ProtNLM"/>
    </source>
</evidence>
<sequence length="307" mass="35021">MKKRSKAPGWVGFDHSQMFNLVIMQEDVCQRLLERILGIQIERLEFENVEHVIDPSIEGRGVRLDAYVKGEGKAFNIEMQAQTEYYLGCRLRYYQSVIDSDLLHKGDGYEDLPRSYIIFLCVHDSFGCGLPVYTIEPRCLENNDCQLDTRCTWIVLNGSAWVKEDDEKLRSLLQYIEDGTVTEGDDLVAQIDRLVVAANDDDKVMSEMISVSTVEANAERRVRQAKKFYSEVGFKQGYEAGEEQGLEHGLEQGIEQGLEQGLERGKREEAARISALINRLLADGREQDILLLGDQEALERLLKEYSL</sequence>
<dbReference type="InterPro" id="IPR010106">
    <property type="entry name" value="RpnA"/>
</dbReference>